<evidence type="ECO:0000256" key="1">
    <source>
        <dbReference type="ARBA" id="ARBA00000135"/>
    </source>
</evidence>
<evidence type="ECO:0000313" key="11">
    <source>
        <dbReference type="Proteomes" id="UP001629953"/>
    </source>
</evidence>
<dbReference type="NCBIfam" id="NF002077">
    <property type="entry name" value="PRK00913.2-4"/>
    <property type="match status" value="1"/>
</dbReference>
<organism evidence="10 11">
    <name type="scientific">Celerinatantimonas yamalensis</name>
    <dbReference type="NCBI Taxonomy" id="559956"/>
    <lineage>
        <taxon>Bacteria</taxon>
        <taxon>Pseudomonadati</taxon>
        <taxon>Pseudomonadota</taxon>
        <taxon>Gammaproteobacteria</taxon>
        <taxon>Celerinatantimonadaceae</taxon>
        <taxon>Celerinatantimonas</taxon>
    </lineage>
</organism>
<feature type="binding site" evidence="8">
    <location>
        <position position="333"/>
    </location>
    <ligand>
        <name>Mn(2+)</name>
        <dbReference type="ChEBI" id="CHEBI:29035"/>
        <label>1</label>
    </ligand>
</feature>
<dbReference type="InterPro" id="IPR043472">
    <property type="entry name" value="Macro_dom-like"/>
</dbReference>
<evidence type="ECO:0000256" key="6">
    <source>
        <dbReference type="ARBA" id="ARBA00022801"/>
    </source>
</evidence>
<dbReference type="NCBIfam" id="NF002075">
    <property type="entry name" value="PRK00913.2-2"/>
    <property type="match status" value="1"/>
</dbReference>
<feature type="active site" evidence="8">
    <location>
        <position position="337"/>
    </location>
</feature>
<comment type="subcellular location">
    <subcellularLocation>
        <location evidence="8">Cytoplasm</location>
    </subcellularLocation>
</comment>
<feature type="binding site" evidence="8">
    <location>
        <position position="335"/>
    </location>
    <ligand>
        <name>Mn(2+)</name>
        <dbReference type="ChEBI" id="CHEBI:29035"/>
        <label>2</label>
    </ligand>
</feature>
<dbReference type="InterPro" id="IPR000819">
    <property type="entry name" value="Peptidase_M17_C"/>
</dbReference>
<evidence type="ECO:0000256" key="5">
    <source>
        <dbReference type="ARBA" id="ARBA00022670"/>
    </source>
</evidence>
<evidence type="ECO:0000259" key="9">
    <source>
        <dbReference type="PROSITE" id="PS00631"/>
    </source>
</evidence>
<feature type="binding site" evidence="8">
    <location>
        <position position="335"/>
    </location>
    <ligand>
        <name>Mn(2+)</name>
        <dbReference type="ChEBI" id="CHEBI:29035"/>
        <label>1</label>
    </ligand>
</feature>
<keyword evidence="5 8" id="KW-0645">Protease</keyword>
<comment type="catalytic activity">
    <reaction evidence="1 8">
        <text>Release of an N-terminal amino acid, Xaa-|-Yaa-, in which Xaa is preferably Leu, but may be other amino acids including Pro although not Arg or Lys, and Yaa may be Pro. Amino acid amides and methyl esters are also readily hydrolyzed, but rates on arylamides are exceedingly low.</text>
        <dbReference type="EC" id="3.4.11.1"/>
    </reaction>
</comment>
<dbReference type="EMBL" id="JBEQCT010000007">
    <property type="protein sequence ID" value="MFM2486204.1"/>
    <property type="molecule type" value="Genomic_DNA"/>
</dbReference>
<sequence length="488" mass="52315">MNVTFTELSLPSQGTILLLVPQNGSLCQLGNQLDDVTQGALSRALASSQFTGQSQSWVELLAPANTELERVIIVGVGDGSPLVVEESAGELMQQLKQPLGSAVYLVTTDMTQAVHFVFGCQLGLYRFDKYRTHAEFSKLPIIEELTVGCTDVVAAQQMYAPLAAAAHGITITRDLVWEPANVLTTESFSAYCQTLNRFGLEVEVVSSAKMQELGMGALLGVGQGSKYESQVVVLKYQGRDDQSAPIAFLGKGVVFDSGGLSLKSNASMNTMKEDMGGAGTVTGLMVTLAQRKANVNAIGVLGLVENMPSAEAQRPSDVVTTMSGQTVEVMSTDAEGRLVLCDLLTYTQRFYQPKAMIDLATLTSAIIMALGEDIAGIFSNNDQLAIAISEAGVLEGEPVWRMPLGESFKRLITSHIADMRNNGNKIGIGGSGVAAQFLYSFIENDTPWVHIDIAGTAWTDESKPTRPKGATGFGVRLLDRLVKEHFED</sequence>
<dbReference type="InterPro" id="IPR011356">
    <property type="entry name" value="Leucine_aapep/pepB"/>
</dbReference>
<reference evidence="10 11" key="1">
    <citation type="journal article" date="2013" name="Int. J. Syst. Evol. Microbiol.">
        <title>Celerinatantimonas yamalensis sp. nov., a cold-adapted diazotrophic bacterium from a cold permafrost brine.</title>
        <authorList>
            <person name="Shcherbakova V."/>
            <person name="Chuvilskaya N."/>
            <person name="Rivkina E."/>
            <person name="Demidov N."/>
            <person name="Uchaeva V."/>
            <person name="Suetin S."/>
            <person name="Suzina N."/>
            <person name="Gilichinsky D."/>
        </authorList>
    </citation>
    <scope>NUCLEOTIDE SEQUENCE [LARGE SCALE GENOMIC DNA]</scope>
    <source>
        <strain evidence="10 11">C7</strain>
    </source>
</reference>
<feature type="binding site" evidence="8">
    <location>
        <position position="256"/>
    </location>
    <ligand>
        <name>Mn(2+)</name>
        <dbReference type="ChEBI" id="CHEBI:29035"/>
        <label>1</label>
    </ligand>
</feature>
<evidence type="ECO:0000256" key="2">
    <source>
        <dbReference type="ARBA" id="ARBA00000967"/>
    </source>
</evidence>
<protein>
    <recommendedName>
        <fullName evidence="8">Probable cytosol aminopeptidase</fullName>
        <ecNumber evidence="8">3.4.11.1</ecNumber>
    </recommendedName>
    <alternativeName>
        <fullName evidence="8">Leucine aminopeptidase</fullName>
        <shortName evidence="8">LAP</shortName>
        <ecNumber evidence="8">3.4.11.10</ecNumber>
    </alternativeName>
    <alternativeName>
        <fullName evidence="8">Leucyl aminopeptidase</fullName>
    </alternativeName>
</protein>
<dbReference type="Proteomes" id="UP001629953">
    <property type="component" value="Unassembled WGS sequence"/>
</dbReference>
<dbReference type="EC" id="3.4.11.1" evidence="8"/>
<feature type="domain" description="Cytosol aminopeptidase" evidence="9">
    <location>
        <begin position="331"/>
        <end position="338"/>
    </location>
</feature>
<comment type="caution">
    <text evidence="10">The sequence shown here is derived from an EMBL/GenBank/DDBJ whole genome shotgun (WGS) entry which is preliminary data.</text>
</comment>
<dbReference type="CDD" id="cd00433">
    <property type="entry name" value="Peptidase_M17"/>
    <property type="match status" value="1"/>
</dbReference>
<evidence type="ECO:0000313" key="10">
    <source>
        <dbReference type="EMBL" id="MFM2486204.1"/>
    </source>
</evidence>
<comment type="cofactor">
    <cofactor evidence="8">
        <name>Mn(2+)</name>
        <dbReference type="ChEBI" id="CHEBI:29035"/>
    </cofactor>
    <text evidence="8">Binds 2 manganese ions per subunit.</text>
</comment>
<keyword evidence="4 8" id="KW-0031">Aminopeptidase</keyword>
<keyword evidence="8" id="KW-0479">Metal-binding</keyword>
<dbReference type="PANTHER" id="PTHR11963:SF23">
    <property type="entry name" value="CYTOSOL AMINOPEPTIDASE"/>
    <property type="match status" value="1"/>
</dbReference>
<gene>
    <name evidence="8" type="primary">pepA</name>
    <name evidence="10" type="ORF">ABUE30_14225</name>
</gene>
<evidence type="ECO:0000256" key="3">
    <source>
        <dbReference type="ARBA" id="ARBA00009528"/>
    </source>
</evidence>
<dbReference type="Pfam" id="PF00883">
    <property type="entry name" value="Peptidase_M17"/>
    <property type="match status" value="1"/>
</dbReference>
<feature type="binding site" evidence="8">
    <location>
        <position position="256"/>
    </location>
    <ligand>
        <name>Mn(2+)</name>
        <dbReference type="ChEBI" id="CHEBI:29035"/>
        <label>2</label>
    </ligand>
</feature>
<feature type="binding site" evidence="8">
    <location>
        <position position="274"/>
    </location>
    <ligand>
        <name>Mn(2+)</name>
        <dbReference type="ChEBI" id="CHEBI:29035"/>
        <label>2</label>
    </ligand>
</feature>
<dbReference type="InterPro" id="IPR008283">
    <property type="entry name" value="Peptidase_M17_N"/>
</dbReference>
<dbReference type="PROSITE" id="PS00631">
    <property type="entry name" value="CYTOSOL_AP"/>
    <property type="match status" value="1"/>
</dbReference>
<comment type="function">
    <text evidence="8">Presumably involved in the processing and regular turnover of intracellular proteins. Catalyzes the removal of unsubstituted N-terminal amino acids from various peptides.</text>
</comment>
<evidence type="ECO:0000256" key="8">
    <source>
        <dbReference type="HAMAP-Rule" id="MF_00181"/>
    </source>
</evidence>
<feature type="active site" evidence="8">
    <location>
        <position position="263"/>
    </location>
</feature>
<evidence type="ECO:0000256" key="4">
    <source>
        <dbReference type="ARBA" id="ARBA00022438"/>
    </source>
</evidence>
<accession>A0ABW9G9Z5</accession>
<keyword evidence="8" id="KW-0963">Cytoplasm</keyword>
<dbReference type="HAMAP" id="MF_00181">
    <property type="entry name" value="Cytosol_peptidase_M17"/>
    <property type="match status" value="1"/>
</dbReference>
<dbReference type="SUPFAM" id="SSF53187">
    <property type="entry name" value="Zn-dependent exopeptidases"/>
    <property type="match status" value="1"/>
</dbReference>
<dbReference type="SUPFAM" id="SSF52949">
    <property type="entry name" value="Macro domain-like"/>
    <property type="match status" value="1"/>
</dbReference>
<evidence type="ECO:0000256" key="7">
    <source>
        <dbReference type="ARBA" id="ARBA00023211"/>
    </source>
</evidence>
<feature type="binding site" evidence="8">
    <location>
        <position position="251"/>
    </location>
    <ligand>
        <name>Mn(2+)</name>
        <dbReference type="ChEBI" id="CHEBI:29035"/>
        <label>2</label>
    </ligand>
</feature>
<dbReference type="RefSeq" id="WP_408624489.1">
    <property type="nucleotide sequence ID" value="NZ_JBEQCT010000007.1"/>
</dbReference>
<dbReference type="PANTHER" id="PTHR11963">
    <property type="entry name" value="LEUCINE AMINOPEPTIDASE-RELATED"/>
    <property type="match status" value="1"/>
</dbReference>
<dbReference type="Pfam" id="PF02789">
    <property type="entry name" value="Peptidase_M17_N"/>
    <property type="match status" value="1"/>
</dbReference>
<dbReference type="InterPro" id="IPR023042">
    <property type="entry name" value="Peptidase_M17_leu_NH2_pept"/>
</dbReference>
<name>A0ABW9G9Z5_9GAMM</name>
<dbReference type="Gene3D" id="3.40.630.10">
    <property type="entry name" value="Zn peptidases"/>
    <property type="match status" value="1"/>
</dbReference>
<proteinExistence type="inferred from homology"/>
<dbReference type="PRINTS" id="PR00481">
    <property type="entry name" value="LAMNOPPTDASE"/>
</dbReference>
<keyword evidence="6 8" id="KW-0378">Hydrolase</keyword>
<comment type="similarity">
    <text evidence="3 8">Belongs to the peptidase M17 family.</text>
</comment>
<dbReference type="GO" id="GO:0004177">
    <property type="term" value="F:aminopeptidase activity"/>
    <property type="evidence" value="ECO:0007669"/>
    <property type="project" value="UniProtKB-KW"/>
</dbReference>
<dbReference type="EC" id="3.4.11.10" evidence="8"/>
<dbReference type="Gene3D" id="3.40.220.10">
    <property type="entry name" value="Leucine Aminopeptidase, subunit E, domain 1"/>
    <property type="match status" value="1"/>
</dbReference>
<keyword evidence="11" id="KW-1185">Reference proteome</keyword>
<keyword evidence="7 8" id="KW-0464">Manganese</keyword>
<comment type="catalytic activity">
    <reaction evidence="2 8">
        <text>Release of an N-terminal amino acid, preferentially leucine, but not glutamic or aspartic acids.</text>
        <dbReference type="EC" id="3.4.11.10"/>
    </reaction>
</comment>